<dbReference type="Gene3D" id="1.20.1250.20">
    <property type="entry name" value="MFS general substrate transporter like domains"/>
    <property type="match status" value="2"/>
</dbReference>
<comment type="subcellular location">
    <subcellularLocation>
        <location evidence="1">Membrane</location>
        <topology evidence="1">Multi-pass membrane protein</topology>
    </subcellularLocation>
</comment>
<feature type="transmembrane region" description="Helical" evidence="7">
    <location>
        <begin position="178"/>
        <end position="199"/>
    </location>
</feature>
<name>A0AAD9VZ74_PHOAM</name>
<evidence type="ECO:0000256" key="6">
    <source>
        <dbReference type="SAM" id="MobiDB-lite"/>
    </source>
</evidence>
<dbReference type="InterPro" id="IPR020846">
    <property type="entry name" value="MFS_dom"/>
</dbReference>
<evidence type="ECO:0000259" key="8">
    <source>
        <dbReference type="PROSITE" id="PS50850"/>
    </source>
</evidence>
<feature type="transmembrane region" description="Helical" evidence="7">
    <location>
        <begin position="414"/>
        <end position="434"/>
    </location>
</feature>
<feature type="region of interest" description="Disordered" evidence="6">
    <location>
        <begin position="1"/>
        <end position="37"/>
    </location>
</feature>
<feature type="transmembrane region" description="Helical" evidence="7">
    <location>
        <begin position="387"/>
        <end position="407"/>
    </location>
</feature>
<protein>
    <recommendedName>
        <fullName evidence="8">Major facilitator superfamily (MFS) profile domain-containing protein</fullName>
    </recommendedName>
</protein>
<dbReference type="AlphaFoldDB" id="A0AAD9VZ74"/>
<evidence type="ECO:0000256" key="2">
    <source>
        <dbReference type="ARBA" id="ARBA00022448"/>
    </source>
</evidence>
<reference evidence="9" key="1">
    <citation type="submission" date="2023-06" db="EMBL/GenBank/DDBJ databases">
        <authorList>
            <person name="Noh H."/>
        </authorList>
    </citation>
    <scope>NUCLEOTIDE SEQUENCE</scope>
    <source>
        <strain evidence="9">DUCC20226</strain>
    </source>
</reference>
<evidence type="ECO:0000256" key="4">
    <source>
        <dbReference type="ARBA" id="ARBA00022989"/>
    </source>
</evidence>
<dbReference type="EMBL" id="JAUJFL010000006">
    <property type="protein sequence ID" value="KAK2600834.1"/>
    <property type="molecule type" value="Genomic_DNA"/>
</dbReference>
<evidence type="ECO:0000256" key="7">
    <source>
        <dbReference type="SAM" id="Phobius"/>
    </source>
</evidence>
<sequence length="476" mass="52484">MISLERAGGTDGTAAHIPEKDAVSTVQHTEPSSYTKGTSEEKRLLGKIDWHLLPAIWLLYLIAYMDRANLGNARVAGMNDDLGLSDTDFSLALNMFQISYIIFSPLSNTVLPRLPPSRYISAIMLLWGIVVACMAAVRDARHLYALRFLLGIFEAGFSPAVLYLFSMWYTRRETARRFMVFWSASIMSGAFAGILAGAISGGLDGAHGIPGWRWLFIVEGVVTVAVALGTPFILIDYPATCHKFTPAEKRLAIERLEADGFDVGDSERSRSGLSLTRSLWSALTTPAFWLFYISFMTVDGIFTLNQFYPTLVEALGYDSVTAQYMTAPLYVVVLPVAITMSFVGDRWPQYRAYFIAGVMAWAALFAALTASVRLFAARYALMCLLNIGLYSSVPLVLAFATTAFATVQPEVRSVALAIMVGYANAAQIATSYLWPDSDSPRYIMGFATHAAIACLSSVFYLFNNFWISRKPLKARL</sequence>
<accession>A0AAD9VZ74</accession>
<feature type="transmembrane region" description="Helical" evidence="7">
    <location>
        <begin position="119"/>
        <end position="137"/>
    </location>
</feature>
<feature type="transmembrane region" description="Helical" evidence="7">
    <location>
        <begin position="446"/>
        <end position="467"/>
    </location>
</feature>
<organism evidence="9 10">
    <name type="scientific">Phomopsis amygdali</name>
    <name type="common">Fusicoccum amygdali</name>
    <dbReference type="NCBI Taxonomy" id="1214568"/>
    <lineage>
        <taxon>Eukaryota</taxon>
        <taxon>Fungi</taxon>
        <taxon>Dikarya</taxon>
        <taxon>Ascomycota</taxon>
        <taxon>Pezizomycotina</taxon>
        <taxon>Sordariomycetes</taxon>
        <taxon>Sordariomycetidae</taxon>
        <taxon>Diaporthales</taxon>
        <taxon>Diaporthaceae</taxon>
        <taxon>Diaporthe</taxon>
    </lineage>
</organism>
<dbReference type="Pfam" id="PF07690">
    <property type="entry name" value="MFS_1"/>
    <property type="match status" value="1"/>
</dbReference>
<proteinExistence type="predicted"/>
<dbReference type="PANTHER" id="PTHR43791">
    <property type="entry name" value="PERMEASE-RELATED"/>
    <property type="match status" value="1"/>
</dbReference>
<dbReference type="GO" id="GO:0016020">
    <property type="term" value="C:membrane"/>
    <property type="evidence" value="ECO:0007669"/>
    <property type="project" value="UniProtKB-SubCell"/>
</dbReference>
<feature type="domain" description="Major facilitator superfamily (MFS) profile" evidence="8">
    <location>
        <begin position="52"/>
        <end position="471"/>
    </location>
</feature>
<feature type="transmembrane region" description="Helical" evidence="7">
    <location>
        <begin position="278"/>
        <end position="302"/>
    </location>
</feature>
<comment type="caution">
    <text evidence="9">The sequence shown here is derived from an EMBL/GenBank/DDBJ whole genome shotgun (WGS) entry which is preliminary data.</text>
</comment>
<feature type="transmembrane region" description="Helical" evidence="7">
    <location>
        <begin position="211"/>
        <end position="235"/>
    </location>
</feature>
<keyword evidence="5 7" id="KW-0472">Membrane</keyword>
<evidence type="ECO:0000313" key="10">
    <source>
        <dbReference type="Proteomes" id="UP001265746"/>
    </source>
</evidence>
<dbReference type="FunFam" id="1.20.1250.20:FF:000018">
    <property type="entry name" value="MFS transporter permease"/>
    <property type="match status" value="1"/>
</dbReference>
<keyword evidence="10" id="KW-1185">Reference proteome</keyword>
<dbReference type="PROSITE" id="PS50850">
    <property type="entry name" value="MFS"/>
    <property type="match status" value="1"/>
</dbReference>
<feature type="compositionally biased region" description="Polar residues" evidence="6">
    <location>
        <begin position="24"/>
        <end position="37"/>
    </location>
</feature>
<dbReference type="GO" id="GO:0022857">
    <property type="term" value="F:transmembrane transporter activity"/>
    <property type="evidence" value="ECO:0007669"/>
    <property type="project" value="InterPro"/>
</dbReference>
<evidence type="ECO:0000256" key="1">
    <source>
        <dbReference type="ARBA" id="ARBA00004141"/>
    </source>
</evidence>
<dbReference type="Proteomes" id="UP001265746">
    <property type="component" value="Unassembled WGS sequence"/>
</dbReference>
<dbReference type="InterPro" id="IPR011701">
    <property type="entry name" value="MFS"/>
</dbReference>
<feature type="transmembrane region" description="Helical" evidence="7">
    <location>
        <begin position="352"/>
        <end position="375"/>
    </location>
</feature>
<evidence type="ECO:0000256" key="3">
    <source>
        <dbReference type="ARBA" id="ARBA00022692"/>
    </source>
</evidence>
<feature type="transmembrane region" description="Helical" evidence="7">
    <location>
        <begin position="322"/>
        <end position="343"/>
    </location>
</feature>
<evidence type="ECO:0000313" key="9">
    <source>
        <dbReference type="EMBL" id="KAK2600834.1"/>
    </source>
</evidence>
<keyword evidence="2" id="KW-0813">Transport</keyword>
<dbReference type="PANTHER" id="PTHR43791:SF38">
    <property type="entry name" value="MAJOR FACILITATOR SUPERFAMILY (MFS) PROFILE DOMAIN-CONTAINING PROTEIN"/>
    <property type="match status" value="1"/>
</dbReference>
<evidence type="ECO:0000256" key="5">
    <source>
        <dbReference type="ARBA" id="ARBA00023136"/>
    </source>
</evidence>
<dbReference type="InterPro" id="IPR036259">
    <property type="entry name" value="MFS_trans_sf"/>
</dbReference>
<keyword evidence="4 7" id="KW-1133">Transmembrane helix</keyword>
<feature type="transmembrane region" description="Helical" evidence="7">
    <location>
        <begin position="143"/>
        <end position="166"/>
    </location>
</feature>
<keyword evidence="3 7" id="KW-0812">Transmembrane</keyword>
<gene>
    <name evidence="9" type="ORF">N8I77_010341</name>
</gene>
<dbReference type="SUPFAM" id="SSF103473">
    <property type="entry name" value="MFS general substrate transporter"/>
    <property type="match status" value="1"/>
</dbReference>